<dbReference type="GO" id="GO:0004527">
    <property type="term" value="F:exonuclease activity"/>
    <property type="evidence" value="ECO:0007669"/>
    <property type="project" value="UniProtKB-KW"/>
</dbReference>
<evidence type="ECO:0000259" key="11">
    <source>
        <dbReference type="Pfam" id="PF12705"/>
    </source>
</evidence>
<organism evidence="12">
    <name type="scientific">hydrothermal vent metagenome</name>
    <dbReference type="NCBI Taxonomy" id="652676"/>
    <lineage>
        <taxon>unclassified sequences</taxon>
        <taxon>metagenomes</taxon>
        <taxon>ecological metagenomes</taxon>
    </lineage>
</organism>
<dbReference type="SUPFAM" id="SSF52540">
    <property type="entry name" value="P-loop containing nucleoside triphosphate hydrolases"/>
    <property type="match status" value="1"/>
</dbReference>
<dbReference type="PANTHER" id="PTHR30591">
    <property type="entry name" value="RECBCD ENZYME SUBUNIT RECC"/>
    <property type="match status" value="1"/>
</dbReference>
<feature type="domain" description="UvrD-like helicase ATP-binding" evidence="10">
    <location>
        <begin position="27"/>
        <end position="192"/>
    </location>
</feature>
<dbReference type="Gene3D" id="1.10.10.160">
    <property type="match status" value="1"/>
</dbReference>
<evidence type="ECO:0000256" key="6">
    <source>
        <dbReference type="ARBA" id="ARBA00022839"/>
    </source>
</evidence>
<gene>
    <name evidence="12" type="ORF">MNBD_IGNAVI01-356</name>
</gene>
<evidence type="ECO:0000256" key="7">
    <source>
        <dbReference type="ARBA" id="ARBA00022840"/>
    </source>
</evidence>
<evidence type="ECO:0000256" key="8">
    <source>
        <dbReference type="ARBA" id="ARBA00023125"/>
    </source>
</evidence>
<evidence type="ECO:0000313" key="12">
    <source>
        <dbReference type="EMBL" id="VAX20862.1"/>
    </source>
</evidence>
<accession>A0A3B1BYJ7</accession>
<dbReference type="GO" id="GO:0005524">
    <property type="term" value="F:ATP binding"/>
    <property type="evidence" value="ECO:0007669"/>
    <property type="project" value="UniProtKB-KW"/>
</dbReference>
<keyword evidence="3" id="KW-0227">DNA damage</keyword>
<keyword evidence="9" id="KW-0234">DNA repair</keyword>
<dbReference type="GO" id="GO:0004386">
    <property type="term" value="F:helicase activity"/>
    <property type="evidence" value="ECO:0007669"/>
    <property type="project" value="UniProtKB-KW"/>
</dbReference>
<evidence type="ECO:0000256" key="5">
    <source>
        <dbReference type="ARBA" id="ARBA00022806"/>
    </source>
</evidence>
<dbReference type="InterPro" id="IPR011335">
    <property type="entry name" value="Restrct_endonuc-II-like"/>
</dbReference>
<evidence type="ECO:0000256" key="9">
    <source>
        <dbReference type="ARBA" id="ARBA00023204"/>
    </source>
</evidence>
<dbReference type="Gene3D" id="3.90.320.10">
    <property type="match status" value="1"/>
</dbReference>
<reference evidence="12" key="1">
    <citation type="submission" date="2018-06" db="EMBL/GenBank/DDBJ databases">
        <authorList>
            <person name="Zhirakovskaya E."/>
        </authorList>
    </citation>
    <scope>NUCLEOTIDE SEQUENCE</scope>
</reference>
<sequence>MILTKENIKSIDLDNLIDEKIKGDQLHSFLLVVPTNRKLRALKKEIITLSPRQVTTNIMLETLGTFSKRMLERTIQFHELSEAASAVFIEQSAQKIEMKYFTNYKGTIPSGTLERIVSVISKYKEEGITPDLLRREADKLNKSERLKALDIANIYAEYNKKCFSLNAYELGDVYQNLASLKQNKFSEEFRKLYPEAEIIVFNGFDEFTELELSIINKLSFVKDLKLFINFDYFAYNPMIFSHLEETYEKLQRFGFKKIEDKSKLYDSNFLDVVKSRLFLKSSKQKEEYFEKKLISISSESREKEVKYIAKEVKQLLLSEAAKPHEICVTFNLINNYSSLVRDIFHVYGIPFNLTDRITLDQSLSVTAIISFLEIAENDYYYKNIVRSLSNSFIEIEEFDLDALLFAAKNLKIIVGRDNWNFNLINAIGNLKLNSDENDNTIRIEKYEKAFQDLEKLDSYLFPFQRKLSPSKFVNELNKLIQKLNIAPKLLNAENQNKENDIKGLTTFINSVEEIFLLFESEHGDEKHNLAFYLDRIRTLSQTARFNIKERSDYGVLITNIDEIRGLKFKYTFLGGMIDGDFPTKYQPEIFFSGSFAKKERHHLNEERYRFYQALKSWDRGFYLTYPTSQGEKETVKSTFLDEFDKCFAMSYKTSDDYDNLIFSAEELQRNIWTNEISLDKNKDNSIAANIEEWKKAVKIDQFRNENPLAPSSYNGSLFADSLEEEETLKTELLNMQTKAYSVSQLETYTACPFRYFLERVLKVEIVEEPDEEMEAVEIGSLLHAILFEFYVTVRKKNIIIRNCSDNVFKIAEDLIFEIAEKRVSETTHNSPFAFFEEEKILGINSERKNSLLYKFLLYEREDNSNRIPNYFEVSFGLKDSEHDELLYSDEPLNYDGVRLRGKIDRIDVNKNSNTFEVIDYKSGSKKVTKAEIEKGTSLQLPVYIWAVKTLLSEKLDEEYLPKAMSIYNLKFQEGYFGRNSVSLSRKKDFDPTEALNELVEIALEHVKKSVDNILEGNFPLTQFLDDKEKICRYCNFNTICRIDELVK</sequence>
<keyword evidence="1" id="KW-0540">Nuclease</keyword>
<dbReference type="EMBL" id="UOGD01000179">
    <property type="protein sequence ID" value="VAX20862.1"/>
    <property type="molecule type" value="Genomic_DNA"/>
</dbReference>
<proteinExistence type="predicted"/>
<dbReference type="GO" id="GO:0003677">
    <property type="term" value="F:DNA binding"/>
    <property type="evidence" value="ECO:0007669"/>
    <property type="project" value="UniProtKB-KW"/>
</dbReference>
<dbReference type="InterPro" id="IPR027417">
    <property type="entry name" value="P-loop_NTPase"/>
</dbReference>
<evidence type="ECO:0000256" key="3">
    <source>
        <dbReference type="ARBA" id="ARBA00022763"/>
    </source>
</evidence>
<name>A0A3B1BYJ7_9ZZZZ</name>
<dbReference type="AlphaFoldDB" id="A0A3B1BYJ7"/>
<dbReference type="InterPro" id="IPR014016">
    <property type="entry name" value="UvrD-like_ATP-bd"/>
</dbReference>
<keyword evidence="8" id="KW-0238">DNA-binding</keyword>
<dbReference type="GO" id="GO:0006281">
    <property type="term" value="P:DNA repair"/>
    <property type="evidence" value="ECO:0007669"/>
    <property type="project" value="UniProtKB-KW"/>
</dbReference>
<dbReference type="InterPro" id="IPR038726">
    <property type="entry name" value="PDDEXK_AddAB-type"/>
</dbReference>
<evidence type="ECO:0000256" key="1">
    <source>
        <dbReference type="ARBA" id="ARBA00022722"/>
    </source>
</evidence>
<evidence type="ECO:0000256" key="2">
    <source>
        <dbReference type="ARBA" id="ARBA00022741"/>
    </source>
</evidence>
<keyword evidence="7" id="KW-0067">ATP-binding</keyword>
<evidence type="ECO:0000259" key="10">
    <source>
        <dbReference type="Pfam" id="PF00580"/>
    </source>
</evidence>
<dbReference type="GO" id="GO:0006310">
    <property type="term" value="P:DNA recombination"/>
    <property type="evidence" value="ECO:0007669"/>
    <property type="project" value="TreeGrafter"/>
</dbReference>
<keyword evidence="5" id="KW-0347">Helicase</keyword>
<protein>
    <submittedName>
        <fullName evidence="12">ATP-dependent nuclease, subunit B</fullName>
    </submittedName>
</protein>
<feature type="domain" description="PD-(D/E)XK endonuclease-like" evidence="11">
    <location>
        <begin position="740"/>
        <end position="1041"/>
    </location>
</feature>
<dbReference type="Gene3D" id="3.40.50.300">
    <property type="entry name" value="P-loop containing nucleotide triphosphate hydrolases"/>
    <property type="match status" value="3"/>
</dbReference>
<dbReference type="Pfam" id="PF12705">
    <property type="entry name" value="PDDEXK_1"/>
    <property type="match status" value="1"/>
</dbReference>
<keyword evidence="6" id="KW-0269">Exonuclease</keyword>
<dbReference type="InterPro" id="IPR013986">
    <property type="entry name" value="DExx_box_DNA_helicase_dom_sf"/>
</dbReference>
<dbReference type="SUPFAM" id="SSF52980">
    <property type="entry name" value="Restriction endonuclease-like"/>
    <property type="match status" value="1"/>
</dbReference>
<dbReference type="InterPro" id="IPR011604">
    <property type="entry name" value="PDDEXK-like_dom_sf"/>
</dbReference>
<dbReference type="Pfam" id="PF00580">
    <property type="entry name" value="UvrD-helicase"/>
    <property type="match status" value="1"/>
</dbReference>
<keyword evidence="2" id="KW-0547">Nucleotide-binding</keyword>
<evidence type="ECO:0000256" key="4">
    <source>
        <dbReference type="ARBA" id="ARBA00022801"/>
    </source>
</evidence>
<dbReference type="PANTHER" id="PTHR30591:SF1">
    <property type="entry name" value="RECBCD ENZYME SUBUNIT RECC"/>
    <property type="match status" value="1"/>
</dbReference>
<keyword evidence="4" id="KW-0378">Hydrolase</keyword>